<keyword evidence="3" id="KW-0949">S-adenosyl-L-methionine</keyword>
<dbReference type="Proteomes" id="UP000824998">
    <property type="component" value="Unassembled WGS sequence"/>
</dbReference>
<keyword evidence="1" id="KW-0489">Methyltransferase</keyword>
<gene>
    <name evidence="5" type="ORF">BJ875DRAFT_506737</name>
</gene>
<evidence type="ECO:0000256" key="3">
    <source>
        <dbReference type="ARBA" id="ARBA00022691"/>
    </source>
</evidence>
<keyword evidence="6" id="KW-1185">Reference proteome</keyword>
<dbReference type="PROSITE" id="PS51683">
    <property type="entry name" value="SAM_OMT_II"/>
    <property type="match status" value="1"/>
</dbReference>
<dbReference type="InterPro" id="IPR016461">
    <property type="entry name" value="COMT-like"/>
</dbReference>
<proteinExistence type="predicted"/>
<name>A0A9P7YCT0_9HELO</name>
<dbReference type="Gene3D" id="1.10.10.10">
    <property type="entry name" value="Winged helix-like DNA-binding domain superfamily/Winged helix DNA-binding domain"/>
    <property type="match status" value="1"/>
</dbReference>
<dbReference type="PANTHER" id="PTHR43712">
    <property type="entry name" value="PUTATIVE (AFU_ORTHOLOGUE AFUA_4G14580)-RELATED"/>
    <property type="match status" value="1"/>
</dbReference>
<dbReference type="Gene3D" id="3.40.50.150">
    <property type="entry name" value="Vaccinia Virus protein VP39"/>
    <property type="match status" value="1"/>
</dbReference>
<dbReference type="SUPFAM" id="SSF53335">
    <property type="entry name" value="S-adenosyl-L-methionine-dependent methyltransferases"/>
    <property type="match status" value="1"/>
</dbReference>
<organism evidence="5 6">
    <name type="scientific">Amylocarpus encephaloides</name>
    <dbReference type="NCBI Taxonomy" id="45428"/>
    <lineage>
        <taxon>Eukaryota</taxon>
        <taxon>Fungi</taxon>
        <taxon>Dikarya</taxon>
        <taxon>Ascomycota</taxon>
        <taxon>Pezizomycotina</taxon>
        <taxon>Leotiomycetes</taxon>
        <taxon>Helotiales</taxon>
        <taxon>Helotiales incertae sedis</taxon>
        <taxon>Amylocarpus</taxon>
    </lineage>
</organism>
<dbReference type="InterPro" id="IPR036390">
    <property type="entry name" value="WH_DNA-bd_sf"/>
</dbReference>
<evidence type="ECO:0000313" key="5">
    <source>
        <dbReference type="EMBL" id="KAG9231340.1"/>
    </source>
</evidence>
<keyword evidence="2" id="KW-0808">Transferase</keyword>
<dbReference type="SUPFAM" id="SSF46785">
    <property type="entry name" value="Winged helix' DNA-binding domain"/>
    <property type="match status" value="1"/>
</dbReference>
<evidence type="ECO:0000313" key="6">
    <source>
        <dbReference type="Proteomes" id="UP000824998"/>
    </source>
</evidence>
<dbReference type="GO" id="GO:0032259">
    <property type="term" value="P:methylation"/>
    <property type="evidence" value="ECO:0007669"/>
    <property type="project" value="UniProtKB-KW"/>
</dbReference>
<dbReference type="InterPro" id="IPR001077">
    <property type="entry name" value="COMT_C"/>
</dbReference>
<dbReference type="GO" id="GO:0008171">
    <property type="term" value="F:O-methyltransferase activity"/>
    <property type="evidence" value="ECO:0007669"/>
    <property type="project" value="InterPro"/>
</dbReference>
<dbReference type="OrthoDB" id="1606438at2759"/>
<evidence type="ECO:0000256" key="1">
    <source>
        <dbReference type="ARBA" id="ARBA00022603"/>
    </source>
</evidence>
<dbReference type="PANTHER" id="PTHR43712:SF16">
    <property type="entry name" value="O-METHYLTRANSFERASE ELCB"/>
    <property type="match status" value="1"/>
</dbReference>
<evidence type="ECO:0000259" key="4">
    <source>
        <dbReference type="Pfam" id="PF00891"/>
    </source>
</evidence>
<sequence>MAPQRSTSSLIALAATISKETEKLEKYMKDSGIPAPSFDVNSPLDFPKLPADIRSARENVMAATKELGDLLTGPRESIRWMAWDHNNSLSLQAIYHYKIAKSFLVNGTATYAEIAASVGLDEVNVRRFMRHAMTNRIFREVNPDEVAHTAASRVLAEDEVMNDWVGFCTSDIFPAGSRVIQALTEHSSASEPTQTGFCTANNTTNIEPMFATFGKDPKRAKRMGGAMTSLTGGEGYELSYLLDNYDWASLNAKKATIVDVGGSHGFVCAELASRYPDLKFVVQDLPKTVNSAPKFEGDLASRIEFQAHDFFTEQPVQGADIYLFRWIFHNYSDKYATKILRSLIPAFKKGSKVLINDHCLKDGFGLENMWDEKIIRTMDLVMLTLLNATERSESQYKTLFANADPGFRFAGVERIEGCRMAIVEAVWEGTS</sequence>
<reference evidence="5" key="1">
    <citation type="journal article" date="2021" name="IMA Fungus">
        <title>Genomic characterization of three marine fungi, including Emericellopsis atlantica sp. nov. with signatures of a generalist lifestyle and marine biomass degradation.</title>
        <authorList>
            <person name="Hagestad O.C."/>
            <person name="Hou L."/>
            <person name="Andersen J.H."/>
            <person name="Hansen E.H."/>
            <person name="Altermark B."/>
            <person name="Li C."/>
            <person name="Kuhnert E."/>
            <person name="Cox R.J."/>
            <person name="Crous P.W."/>
            <person name="Spatafora J.W."/>
            <person name="Lail K."/>
            <person name="Amirebrahimi M."/>
            <person name="Lipzen A."/>
            <person name="Pangilinan J."/>
            <person name="Andreopoulos W."/>
            <person name="Hayes R.D."/>
            <person name="Ng V."/>
            <person name="Grigoriev I.V."/>
            <person name="Jackson S.A."/>
            <person name="Sutton T.D.S."/>
            <person name="Dobson A.D.W."/>
            <person name="Rama T."/>
        </authorList>
    </citation>
    <scope>NUCLEOTIDE SEQUENCE</scope>
    <source>
        <strain evidence="5">TRa018bII</strain>
    </source>
</reference>
<accession>A0A9P7YCT0</accession>
<dbReference type="InterPro" id="IPR029063">
    <property type="entry name" value="SAM-dependent_MTases_sf"/>
</dbReference>
<dbReference type="EMBL" id="MU251609">
    <property type="protein sequence ID" value="KAG9231340.1"/>
    <property type="molecule type" value="Genomic_DNA"/>
</dbReference>
<dbReference type="InterPro" id="IPR036388">
    <property type="entry name" value="WH-like_DNA-bd_sf"/>
</dbReference>
<dbReference type="AlphaFoldDB" id="A0A9P7YCT0"/>
<protein>
    <submittedName>
        <fullName evidence="5">O-methyltransferase-domain-containing protein</fullName>
    </submittedName>
</protein>
<feature type="domain" description="O-methyltransferase C-terminal" evidence="4">
    <location>
        <begin position="239"/>
        <end position="403"/>
    </location>
</feature>
<comment type="caution">
    <text evidence="5">The sequence shown here is derived from an EMBL/GenBank/DDBJ whole genome shotgun (WGS) entry which is preliminary data.</text>
</comment>
<evidence type="ECO:0000256" key="2">
    <source>
        <dbReference type="ARBA" id="ARBA00022679"/>
    </source>
</evidence>
<dbReference type="Pfam" id="PF00891">
    <property type="entry name" value="Methyltransf_2"/>
    <property type="match status" value="1"/>
</dbReference>